<organism evidence="7 8">
    <name type="scientific">Roseateles aquae</name>
    <dbReference type="NCBI Taxonomy" id="3077235"/>
    <lineage>
        <taxon>Bacteria</taxon>
        <taxon>Pseudomonadati</taxon>
        <taxon>Pseudomonadota</taxon>
        <taxon>Betaproteobacteria</taxon>
        <taxon>Burkholderiales</taxon>
        <taxon>Sphaerotilaceae</taxon>
        <taxon>Roseateles</taxon>
    </lineage>
</organism>
<dbReference type="InterPro" id="IPR008271">
    <property type="entry name" value="Ser/Thr_kinase_AS"/>
</dbReference>
<keyword evidence="4 5" id="KW-0067">ATP-binding</keyword>
<evidence type="ECO:0000313" key="8">
    <source>
        <dbReference type="Proteomes" id="UP001246372"/>
    </source>
</evidence>
<proteinExistence type="predicted"/>
<reference evidence="7" key="1">
    <citation type="submission" date="2023-09" db="EMBL/GenBank/DDBJ databases">
        <title>Paucibacter sp. APW11 Genome sequencing and assembly.</title>
        <authorList>
            <person name="Kim I."/>
        </authorList>
    </citation>
    <scope>NUCLEOTIDE SEQUENCE</scope>
    <source>
        <strain evidence="7">APW11</strain>
    </source>
</reference>
<keyword evidence="1 7" id="KW-0808">Transferase</keyword>
<evidence type="ECO:0000256" key="1">
    <source>
        <dbReference type="ARBA" id="ARBA00022679"/>
    </source>
</evidence>
<feature type="binding site" evidence="5">
    <location>
        <position position="54"/>
    </location>
    <ligand>
        <name>ATP</name>
        <dbReference type="ChEBI" id="CHEBI:30616"/>
    </ligand>
</feature>
<dbReference type="InterPro" id="IPR017441">
    <property type="entry name" value="Protein_kinase_ATP_BS"/>
</dbReference>
<dbReference type="Gene3D" id="3.30.200.20">
    <property type="entry name" value="Phosphorylase Kinase, domain 1"/>
    <property type="match status" value="1"/>
</dbReference>
<evidence type="ECO:0000259" key="6">
    <source>
        <dbReference type="PROSITE" id="PS50011"/>
    </source>
</evidence>
<dbReference type="InterPro" id="IPR000719">
    <property type="entry name" value="Prot_kinase_dom"/>
</dbReference>
<dbReference type="PANTHER" id="PTHR43289:SF34">
    <property type="entry name" value="SERINE_THREONINE-PROTEIN KINASE YBDM-RELATED"/>
    <property type="match status" value="1"/>
</dbReference>
<feature type="domain" description="Protein kinase" evidence="6">
    <location>
        <begin position="23"/>
        <end position="306"/>
    </location>
</feature>
<dbReference type="PROSITE" id="PS50011">
    <property type="entry name" value="PROTEIN_KINASE_DOM"/>
    <property type="match status" value="1"/>
</dbReference>
<evidence type="ECO:0000313" key="7">
    <source>
        <dbReference type="EMBL" id="MDT9002055.1"/>
    </source>
</evidence>
<evidence type="ECO:0000256" key="4">
    <source>
        <dbReference type="ARBA" id="ARBA00022840"/>
    </source>
</evidence>
<accession>A0ABU3PHK1</accession>
<evidence type="ECO:0000256" key="3">
    <source>
        <dbReference type="ARBA" id="ARBA00022777"/>
    </source>
</evidence>
<dbReference type="EC" id="2.7.11.1" evidence="7"/>
<evidence type="ECO:0000256" key="5">
    <source>
        <dbReference type="PROSITE-ProRule" id="PRU10141"/>
    </source>
</evidence>
<dbReference type="InterPro" id="IPR011990">
    <property type="entry name" value="TPR-like_helical_dom_sf"/>
</dbReference>
<dbReference type="InterPro" id="IPR011009">
    <property type="entry name" value="Kinase-like_dom_sf"/>
</dbReference>
<dbReference type="GO" id="GO:0004674">
    <property type="term" value="F:protein serine/threonine kinase activity"/>
    <property type="evidence" value="ECO:0007669"/>
    <property type="project" value="UniProtKB-EC"/>
</dbReference>
<keyword evidence="2 5" id="KW-0547">Nucleotide-binding</keyword>
<keyword evidence="3 7" id="KW-0418">Kinase</keyword>
<dbReference type="Gene3D" id="1.25.40.10">
    <property type="entry name" value="Tetratricopeptide repeat domain"/>
    <property type="match status" value="1"/>
</dbReference>
<gene>
    <name evidence="7" type="ORF">RQP53_22445</name>
</gene>
<dbReference type="SMART" id="SM00220">
    <property type="entry name" value="S_TKc"/>
    <property type="match status" value="1"/>
</dbReference>
<name>A0ABU3PHK1_9BURK</name>
<dbReference type="PROSITE" id="PS00108">
    <property type="entry name" value="PROTEIN_KINASE_ST"/>
    <property type="match status" value="1"/>
</dbReference>
<dbReference type="Proteomes" id="UP001246372">
    <property type="component" value="Unassembled WGS sequence"/>
</dbReference>
<dbReference type="SUPFAM" id="SSF48452">
    <property type="entry name" value="TPR-like"/>
    <property type="match status" value="1"/>
</dbReference>
<keyword evidence="8" id="KW-1185">Reference proteome</keyword>
<dbReference type="Gene3D" id="1.10.510.10">
    <property type="entry name" value="Transferase(Phosphotransferase) domain 1"/>
    <property type="match status" value="1"/>
</dbReference>
<dbReference type="SUPFAM" id="SSF56112">
    <property type="entry name" value="Protein kinase-like (PK-like)"/>
    <property type="match status" value="1"/>
</dbReference>
<evidence type="ECO:0000256" key="2">
    <source>
        <dbReference type="ARBA" id="ARBA00022741"/>
    </source>
</evidence>
<dbReference type="RefSeq" id="WP_315652938.1">
    <property type="nucleotide sequence ID" value="NZ_JAVXZY010000012.1"/>
</dbReference>
<protein>
    <submittedName>
        <fullName evidence="7">Serine/threonine-protein kinase</fullName>
        <ecNumber evidence="7">2.7.11.1</ecNumber>
    </submittedName>
</protein>
<dbReference type="EMBL" id="JAVXZY010000012">
    <property type="protein sequence ID" value="MDT9002055.1"/>
    <property type="molecule type" value="Genomic_DNA"/>
</dbReference>
<dbReference type="PROSITE" id="PS00107">
    <property type="entry name" value="PROTEIN_KINASE_ATP"/>
    <property type="match status" value="1"/>
</dbReference>
<dbReference type="Pfam" id="PF00069">
    <property type="entry name" value="Pkinase"/>
    <property type="match status" value="1"/>
</dbReference>
<sequence>MSAAEPLPDEAPRIQGGDRLGAWRVQRRIGMGAMGEVWLARRDDGLYESEAAIKLLRADVSGPGLGARFARERALLGRLHHPGIARLLDAGHAEGQAYLVLEFIAGQTLSAHVARRHLPVAERVQLLIGIGQAVEYAHGQLIVHRDLKPGNVIVSEAGQPKLLDFGIAAMLEDEEAGDSALTRVAGRRLTPAYAAPEQILGAPLGVAADVYALGVMLYELLSGELPFRPEHDTRQALEHAVLHTEPRRFAELIAAGQARAGGPGLPPDARLALGDLEAICAKALRKTPAERYASVRALIDDLQCWLDHRPVSARREEWRYRARLWLRRNRVAALAASGVLLALSAGLAVSLWQRQRAEHEAEIAAQATDYLGELLASADPNTHGGKPPTVLDLLERSRAELDQRFASQPELQLRLYSVLTDTYRSLHRFDIALGLGERALALARSLWGERDPRSIEAAMDLAKAYTAQNNPTRVVALAEPLQERVRQLYGPSSDQYSEMIHVLLPAYARLGRFAEAEALVQPGRAIDEALFGKQDFRSLYFSNYVHGLRVAQGRWREAEALLEQIRPGWQTPQAEAEYATYVLTLRRNLLVVQMRRLKDADLEGQARALMAEMDAKLGAANEMRPALQTELARYLGERGEYRRAWAEHEAMDAAAPAQQYETRRLPRQIALLLARALAGQPLQLAPQALAAQLQASTLLVGPNRVEQWLRLAQLGLLLQDGGLADQALAALQAEPSLAGNPPQRSRYEQLLGERARQRGELGQALTLLHRRAAYFDGLGEPQYLPHWLAQLDLAATLLRAGKPEAAAALARADALRPASLPPGHPLDQLRQALGRQDFTASLDGRL</sequence>
<dbReference type="CDD" id="cd14014">
    <property type="entry name" value="STKc_PknB_like"/>
    <property type="match status" value="1"/>
</dbReference>
<dbReference type="PANTHER" id="PTHR43289">
    <property type="entry name" value="MITOGEN-ACTIVATED PROTEIN KINASE KINASE KINASE 20-RELATED"/>
    <property type="match status" value="1"/>
</dbReference>
<comment type="caution">
    <text evidence="7">The sequence shown here is derived from an EMBL/GenBank/DDBJ whole genome shotgun (WGS) entry which is preliminary data.</text>
</comment>